<evidence type="ECO:0000259" key="4">
    <source>
        <dbReference type="PROSITE" id="PS50987"/>
    </source>
</evidence>
<accession>A0AAV5NAI8</accession>
<dbReference type="PRINTS" id="PR00778">
    <property type="entry name" value="HTHARSR"/>
</dbReference>
<keyword evidence="3" id="KW-0804">Transcription</keyword>
<evidence type="ECO:0000313" key="6">
    <source>
        <dbReference type="Proteomes" id="UP001058124"/>
    </source>
</evidence>
<dbReference type="Pfam" id="PF01022">
    <property type="entry name" value="HTH_5"/>
    <property type="match status" value="1"/>
</dbReference>
<feature type="domain" description="HTH arsR-type" evidence="4">
    <location>
        <begin position="10"/>
        <end position="106"/>
    </location>
</feature>
<evidence type="ECO:0000256" key="3">
    <source>
        <dbReference type="ARBA" id="ARBA00023163"/>
    </source>
</evidence>
<comment type="caution">
    <text evidence="5">The sequence shown here is derived from an EMBL/GenBank/DDBJ whole genome shotgun (WGS) entry which is preliminary data.</text>
</comment>
<keyword evidence="6" id="KW-1185">Reference proteome</keyword>
<reference evidence="5" key="1">
    <citation type="submission" date="2022-06" db="EMBL/GenBank/DDBJ databases">
        <title>Draft genome sequences of Leminorella grimontii str. JCM5902.</title>
        <authorList>
            <person name="Wakabayashi Y."/>
            <person name="Kojima K."/>
        </authorList>
    </citation>
    <scope>NUCLEOTIDE SEQUENCE</scope>
    <source>
        <strain evidence="5">JCM 5902</strain>
    </source>
</reference>
<evidence type="ECO:0000313" key="5">
    <source>
        <dbReference type="EMBL" id="GKX57662.1"/>
    </source>
</evidence>
<dbReference type="PROSITE" id="PS50987">
    <property type="entry name" value="HTH_ARSR_2"/>
    <property type="match status" value="1"/>
</dbReference>
<dbReference type="GO" id="GO:0003700">
    <property type="term" value="F:DNA-binding transcription factor activity"/>
    <property type="evidence" value="ECO:0007669"/>
    <property type="project" value="InterPro"/>
</dbReference>
<dbReference type="Proteomes" id="UP001058124">
    <property type="component" value="Unassembled WGS sequence"/>
</dbReference>
<keyword evidence="2" id="KW-0238">DNA-binding</keyword>
<dbReference type="CDD" id="cd00090">
    <property type="entry name" value="HTH_ARSR"/>
    <property type="match status" value="1"/>
</dbReference>
<dbReference type="SUPFAM" id="SSF46785">
    <property type="entry name" value="Winged helix' DNA-binding domain"/>
    <property type="match status" value="1"/>
</dbReference>
<dbReference type="InterPro" id="IPR051011">
    <property type="entry name" value="Metal_resp_trans_reg"/>
</dbReference>
<sequence>MPENTSLSYLDAIREAASQVASLMRTLSNEDRLMILCRLSQGALSVSELEEGLDIRQPTLSQQLTVLRNGGAVETRREGKRIYYSVSDARVLTLLDTLYALYCPQPKEEM</sequence>
<dbReference type="InterPro" id="IPR011991">
    <property type="entry name" value="ArsR-like_HTH"/>
</dbReference>
<dbReference type="PANTHER" id="PTHR43132">
    <property type="entry name" value="ARSENICAL RESISTANCE OPERON REPRESSOR ARSR-RELATED"/>
    <property type="match status" value="1"/>
</dbReference>
<proteinExistence type="predicted"/>
<dbReference type="InterPro" id="IPR036388">
    <property type="entry name" value="WH-like_DNA-bd_sf"/>
</dbReference>
<evidence type="ECO:0000256" key="1">
    <source>
        <dbReference type="ARBA" id="ARBA00023015"/>
    </source>
</evidence>
<dbReference type="EMBL" id="BRLH01000021">
    <property type="protein sequence ID" value="GKX57662.1"/>
    <property type="molecule type" value="Genomic_DNA"/>
</dbReference>
<dbReference type="NCBIfam" id="NF033788">
    <property type="entry name" value="HTH_metalloreg"/>
    <property type="match status" value="1"/>
</dbReference>
<dbReference type="PANTHER" id="PTHR43132:SF2">
    <property type="entry name" value="ARSENICAL RESISTANCE OPERON REPRESSOR ARSR-RELATED"/>
    <property type="match status" value="1"/>
</dbReference>
<protein>
    <submittedName>
        <fullName evidence="5">Transcriptional regulator</fullName>
    </submittedName>
</protein>
<gene>
    <name evidence="5" type="ORF">SOASR030_37740</name>
</gene>
<dbReference type="GO" id="GO:0003677">
    <property type="term" value="F:DNA binding"/>
    <property type="evidence" value="ECO:0007669"/>
    <property type="project" value="UniProtKB-KW"/>
</dbReference>
<evidence type="ECO:0000256" key="2">
    <source>
        <dbReference type="ARBA" id="ARBA00023125"/>
    </source>
</evidence>
<dbReference type="Gene3D" id="1.10.10.10">
    <property type="entry name" value="Winged helix-like DNA-binding domain superfamily/Winged helix DNA-binding domain"/>
    <property type="match status" value="1"/>
</dbReference>
<organism evidence="5 6">
    <name type="scientific">Leminorella grimontii</name>
    <dbReference type="NCBI Taxonomy" id="82981"/>
    <lineage>
        <taxon>Bacteria</taxon>
        <taxon>Pseudomonadati</taxon>
        <taxon>Pseudomonadota</taxon>
        <taxon>Gammaproteobacteria</taxon>
        <taxon>Enterobacterales</taxon>
        <taxon>Budviciaceae</taxon>
        <taxon>Leminorella</taxon>
    </lineage>
</organism>
<dbReference type="InterPro" id="IPR036390">
    <property type="entry name" value="WH_DNA-bd_sf"/>
</dbReference>
<dbReference type="SMART" id="SM00418">
    <property type="entry name" value="HTH_ARSR"/>
    <property type="match status" value="1"/>
</dbReference>
<dbReference type="InterPro" id="IPR001845">
    <property type="entry name" value="HTH_ArsR_DNA-bd_dom"/>
</dbReference>
<dbReference type="AlphaFoldDB" id="A0AAV5NAI8"/>
<name>A0AAV5NAI8_9GAMM</name>
<keyword evidence="1" id="KW-0805">Transcription regulation</keyword>